<accession>A0ABY4VCC2</accession>
<dbReference type="CDD" id="cd00063">
    <property type="entry name" value="FN3"/>
    <property type="match status" value="1"/>
</dbReference>
<dbReference type="Proteomes" id="UP001055658">
    <property type="component" value="Chromosome"/>
</dbReference>
<gene>
    <name evidence="1" type="ORF">MJO52_18695</name>
</gene>
<name>A0ABY4VCC2_9GAMM</name>
<proteinExistence type="predicted"/>
<evidence type="ECO:0000313" key="2">
    <source>
        <dbReference type="Proteomes" id="UP001055658"/>
    </source>
</evidence>
<keyword evidence="2" id="KW-1185">Reference proteome</keyword>
<dbReference type="PANTHER" id="PTHR35340">
    <property type="entry name" value="PQQ ENZYME REPEAT PROTEIN-RELATED"/>
    <property type="match status" value="1"/>
</dbReference>
<dbReference type="InterPro" id="IPR053143">
    <property type="entry name" value="Arylsulfate_ST"/>
</dbReference>
<reference evidence="1" key="1">
    <citation type="submission" date="2022-02" db="EMBL/GenBank/DDBJ databases">
        <title>Coral-associated bacteria.</title>
        <authorList>
            <person name="Tang K."/>
            <person name="Wang X."/>
        </authorList>
    </citation>
    <scope>NUCLEOTIDE SEQUENCE</scope>
    <source>
        <strain evidence="1">SCSIO 43006</strain>
    </source>
</reference>
<sequence length="483" mass="53260">MIKYIRLAVFQSVFLLFLTGIVPKVFAQEDDAVQLVLSAHPENHLMVNASVITAEAARVAIRFKSADTSRRRTAYSESGTDHEVTVVGLRADTTYRFTAVALLDSGEVVHSEIVEFKTGSVPEGVPAVELLNKTVKSEGGITIFAPSAERDSTFWGFDEEGEVVWYLHGDAPLTGAPVARNLQDGRLLLLLSGEARVISFSGEVLSSFELPSYHHDVHLLENGNLLVLTNETGQFGEHFLQGDAILEIDTNGNTVWEWSAFDHLDTSRFPGALASRVLDNGALDWSHSNALHYVPQDNSILLSSRSQSWVVSIDHQSGGVNWIMGRDSDIESDLKDKFFTLHTGSWMASQHAPMLTSNHEILIYDNRNEAELSGNIYNSRAVKYLLNTSTMSAEQTWEYIAPKYTQSLGDVDELAGGNILLCAGGPSDISTGSDRNAHLIEVTSTSPAETAWELKVYDSTIYRAERVSWSEMLTTNPVFNFPE</sequence>
<dbReference type="RefSeq" id="WP_252083469.1">
    <property type="nucleotide sequence ID" value="NZ_CP092418.1"/>
</dbReference>
<dbReference type="InterPro" id="IPR015943">
    <property type="entry name" value="WD40/YVTN_repeat-like_dom_sf"/>
</dbReference>
<dbReference type="InterPro" id="IPR010262">
    <property type="entry name" value="Arylsulfotransferase_bact"/>
</dbReference>
<dbReference type="InterPro" id="IPR036116">
    <property type="entry name" value="FN3_sf"/>
</dbReference>
<dbReference type="InterPro" id="IPR003961">
    <property type="entry name" value="FN3_dom"/>
</dbReference>
<dbReference type="SUPFAM" id="SSF50998">
    <property type="entry name" value="Quinoprotein alcohol dehydrogenase-like"/>
    <property type="match status" value="1"/>
</dbReference>
<dbReference type="Gene3D" id="2.130.10.10">
    <property type="entry name" value="YVTN repeat-like/Quinoprotein amine dehydrogenase"/>
    <property type="match status" value="1"/>
</dbReference>
<evidence type="ECO:0000313" key="1">
    <source>
        <dbReference type="EMBL" id="USD21066.1"/>
    </source>
</evidence>
<dbReference type="PANTHER" id="PTHR35340:SF5">
    <property type="entry name" value="ASST-DOMAIN-CONTAINING PROTEIN"/>
    <property type="match status" value="1"/>
</dbReference>
<dbReference type="Pfam" id="PF05935">
    <property type="entry name" value="Arylsulfotrans"/>
    <property type="match status" value="1"/>
</dbReference>
<dbReference type="InterPro" id="IPR011047">
    <property type="entry name" value="Quinoprotein_ADH-like_sf"/>
</dbReference>
<protein>
    <submittedName>
        <fullName evidence="1">Aryl-sulfate sulfotransferase</fullName>
    </submittedName>
</protein>
<organism evidence="1 2">
    <name type="scientific">Microbulbifer variabilis</name>
    <dbReference type="NCBI Taxonomy" id="266805"/>
    <lineage>
        <taxon>Bacteria</taxon>
        <taxon>Pseudomonadati</taxon>
        <taxon>Pseudomonadota</taxon>
        <taxon>Gammaproteobacteria</taxon>
        <taxon>Cellvibrionales</taxon>
        <taxon>Microbulbiferaceae</taxon>
        <taxon>Microbulbifer</taxon>
    </lineage>
</organism>
<dbReference type="SUPFAM" id="SSF49265">
    <property type="entry name" value="Fibronectin type III"/>
    <property type="match status" value="1"/>
</dbReference>
<dbReference type="EMBL" id="CP092418">
    <property type="protein sequence ID" value="USD21066.1"/>
    <property type="molecule type" value="Genomic_DNA"/>
</dbReference>